<name>A0A1Q3F862_CULTA</name>
<dbReference type="EMBL" id="GFDL01011367">
    <property type="protein sequence ID" value="JAV23678.1"/>
    <property type="molecule type" value="Transcribed_RNA"/>
</dbReference>
<dbReference type="PANTHER" id="PTHR31638">
    <property type="entry name" value="DAZ-ASSOCIATED PROTEIN 2"/>
    <property type="match status" value="1"/>
</dbReference>
<evidence type="ECO:0000256" key="3">
    <source>
        <dbReference type="ARBA" id="ARBA00014066"/>
    </source>
</evidence>
<evidence type="ECO:0000256" key="5">
    <source>
        <dbReference type="ARBA" id="ARBA00022553"/>
    </source>
</evidence>
<reference evidence="12" key="1">
    <citation type="submission" date="2017-01" db="EMBL/GenBank/DDBJ databases">
        <title>A deep insight into the sialotranscriptome of adult male and female Cluex tarsalis mosquitoes.</title>
        <authorList>
            <person name="Ribeiro J.M."/>
            <person name="Moreira F."/>
            <person name="Bernard K.A."/>
            <person name="Calvo E."/>
        </authorList>
    </citation>
    <scope>NUCLEOTIDE SEQUENCE</scope>
    <source>
        <strain evidence="12">Kern County</strain>
        <tissue evidence="12">Salivary glands</tissue>
    </source>
</reference>
<dbReference type="GO" id="GO:0016607">
    <property type="term" value="C:nuclear speck"/>
    <property type="evidence" value="ECO:0007669"/>
    <property type="project" value="UniProtKB-SubCell"/>
</dbReference>
<sequence length="218" mass="22928">MNNKANNGYPYDAAQSAAYQQYVNSQIPAHAQLPPSYNSVVTSMAAPAGYSPYPPGMVQHHQPYYAASAATWTVNPSTGLPQATPMQYAPPAQHHHLPPPPPYSAAAAAAPIPAQPMHHHHPAAMYQYPIATTSPVLNHQAQPPQVFQAQIYPVQGAMFDAGARFGKAGGGAPTIPPPPPGIAPNAAQMAAMQGQQVVVAKKKNNFLHGGNGGGFTFW</sequence>
<evidence type="ECO:0000256" key="6">
    <source>
        <dbReference type="ARBA" id="ARBA00022843"/>
    </source>
</evidence>
<keyword evidence="4" id="KW-0963">Cytoplasm</keyword>
<accession>A0A1Q3F862</accession>
<evidence type="ECO:0000256" key="11">
    <source>
        <dbReference type="SAM" id="MobiDB-lite"/>
    </source>
</evidence>
<dbReference type="Pfam" id="PF11029">
    <property type="entry name" value="DAZAP2"/>
    <property type="match status" value="1"/>
</dbReference>
<proteinExistence type="predicted"/>
<evidence type="ECO:0000256" key="8">
    <source>
        <dbReference type="ARBA" id="ARBA00032174"/>
    </source>
</evidence>
<keyword evidence="5" id="KW-0597">Phosphoprotein</keyword>
<dbReference type="PANTHER" id="PTHR31638:SF3">
    <property type="entry name" value="DAZ-ASSOCIATED PROTEIN 2"/>
    <property type="match status" value="1"/>
</dbReference>
<evidence type="ECO:0000256" key="7">
    <source>
        <dbReference type="ARBA" id="ARBA00023242"/>
    </source>
</evidence>
<keyword evidence="6" id="KW-0832">Ubl conjugation</keyword>
<evidence type="ECO:0000256" key="4">
    <source>
        <dbReference type="ARBA" id="ARBA00022490"/>
    </source>
</evidence>
<evidence type="ECO:0000256" key="1">
    <source>
        <dbReference type="ARBA" id="ARBA00004210"/>
    </source>
</evidence>
<comment type="function">
    <text evidence="10">In unstressed cells, promotes SIAH1-mediated polyubiquitination and degradation of the serine/threonine-protein kinase HIPK2, probably by acting as a loading factor that potentiates complex formation between HIPK2 and ubiquitin ligase SIAH1. In response to DNA damage, localizes to the nucleus following phosphorylation by HIPK2 and modulates the expression of a subset of TP53/p53 target genes by binding to TP53 at target gene promoters. This limits the expression of a number of cell death-mediating TP53 target genes, reducing DNA damage-induced cell death. Enhances the binding of transcription factor TCF7L2/TCF4, a Wnt signaling pathway effector, to the promoters of target genes. Plays a role in stress granule formation.</text>
</comment>
<evidence type="ECO:0000256" key="9">
    <source>
        <dbReference type="ARBA" id="ARBA00034352"/>
    </source>
</evidence>
<dbReference type="GO" id="GO:0010494">
    <property type="term" value="C:cytoplasmic stress granule"/>
    <property type="evidence" value="ECO:0007669"/>
    <property type="project" value="UniProtKB-SubCell"/>
</dbReference>
<comment type="subcellular location">
    <subcellularLocation>
        <location evidence="1">Cytoplasm</location>
        <location evidence="1">Stress granule</location>
    </subcellularLocation>
    <subcellularLocation>
        <location evidence="2">Nucleus speckle</location>
    </subcellularLocation>
</comment>
<evidence type="ECO:0000313" key="12">
    <source>
        <dbReference type="EMBL" id="JAV23678.1"/>
    </source>
</evidence>
<keyword evidence="7" id="KW-0539">Nucleus</keyword>
<evidence type="ECO:0000256" key="10">
    <source>
        <dbReference type="ARBA" id="ARBA00045449"/>
    </source>
</evidence>
<protein>
    <recommendedName>
        <fullName evidence="3">DAZ-associated protein 2</fullName>
    </recommendedName>
    <alternativeName>
        <fullName evidence="8">Deleted in azoospermia-associated protein 2</fullName>
    </alternativeName>
    <alternativeName>
        <fullName evidence="9">Proline-rich transcript in brain protein</fullName>
    </alternativeName>
</protein>
<evidence type="ECO:0000256" key="2">
    <source>
        <dbReference type="ARBA" id="ARBA00004324"/>
    </source>
</evidence>
<dbReference type="AlphaFoldDB" id="A0A1Q3F862"/>
<feature type="region of interest" description="Disordered" evidence="11">
    <location>
        <begin position="83"/>
        <end position="107"/>
    </location>
</feature>
<dbReference type="InterPro" id="IPR022730">
    <property type="entry name" value="DAZ_assoc-2"/>
</dbReference>
<organism evidence="12">
    <name type="scientific">Culex tarsalis</name>
    <name type="common">Encephalitis mosquito</name>
    <dbReference type="NCBI Taxonomy" id="7177"/>
    <lineage>
        <taxon>Eukaryota</taxon>
        <taxon>Metazoa</taxon>
        <taxon>Ecdysozoa</taxon>
        <taxon>Arthropoda</taxon>
        <taxon>Hexapoda</taxon>
        <taxon>Insecta</taxon>
        <taxon>Pterygota</taxon>
        <taxon>Neoptera</taxon>
        <taxon>Endopterygota</taxon>
        <taxon>Diptera</taxon>
        <taxon>Nematocera</taxon>
        <taxon>Culicoidea</taxon>
        <taxon>Culicidae</taxon>
        <taxon>Culicinae</taxon>
        <taxon>Culicini</taxon>
        <taxon>Culex</taxon>
        <taxon>Culex</taxon>
    </lineage>
</organism>